<feature type="transmembrane region" description="Helical" evidence="2">
    <location>
        <begin position="79"/>
        <end position="99"/>
    </location>
</feature>
<protein>
    <submittedName>
        <fullName evidence="3">Uncharacterized protein</fullName>
    </submittedName>
</protein>
<feature type="region of interest" description="Disordered" evidence="1">
    <location>
        <begin position="205"/>
        <end position="229"/>
    </location>
</feature>
<dbReference type="EMBL" id="JAJADR010000005">
    <property type="protein sequence ID" value="MCB2409813.1"/>
    <property type="molecule type" value="Genomic_DNA"/>
</dbReference>
<keyword evidence="2" id="KW-1133">Transmembrane helix</keyword>
<proteinExistence type="predicted"/>
<feature type="transmembrane region" description="Helical" evidence="2">
    <location>
        <begin position="153"/>
        <end position="173"/>
    </location>
</feature>
<reference evidence="3" key="1">
    <citation type="submission" date="2021-10" db="EMBL/GenBank/DDBJ databases">
        <authorList>
            <person name="Dean J.D."/>
            <person name="Kim M.K."/>
            <person name="Newey C.N."/>
            <person name="Stoker T.S."/>
            <person name="Thompson D.W."/>
            <person name="Grose J.H."/>
        </authorList>
    </citation>
    <scope>NUCLEOTIDE SEQUENCE</scope>
    <source>
        <strain evidence="3">BT178</strain>
    </source>
</reference>
<accession>A0ABS8AUZ4</accession>
<keyword evidence="4" id="KW-1185">Reference proteome</keyword>
<gene>
    <name evidence="3" type="ORF">LGH74_17620</name>
</gene>
<name>A0ABS8AUZ4_9BACT</name>
<evidence type="ECO:0000313" key="4">
    <source>
        <dbReference type="Proteomes" id="UP001165296"/>
    </source>
</evidence>
<dbReference type="Proteomes" id="UP001165296">
    <property type="component" value="Unassembled WGS sequence"/>
</dbReference>
<dbReference type="RefSeq" id="WP_226177643.1">
    <property type="nucleotide sequence ID" value="NZ_JAJADR010000005.1"/>
</dbReference>
<organism evidence="3 4">
    <name type="scientific">Hymenobacter lucidus</name>
    <dbReference type="NCBI Taxonomy" id="2880930"/>
    <lineage>
        <taxon>Bacteria</taxon>
        <taxon>Pseudomonadati</taxon>
        <taxon>Bacteroidota</taxon>
        <taxon>Cytophagia</taxon>
        <taxon>Cytophagales</taxon>
        <taxon>Hymenobacteraceae</taxon>
        <taxon>Hymenobacter</taxon>
    </lineage>
</organism>
<evidence type="ECO:0000313" key="3">
    <source>
        <dbReference type="EMBL" id="MCB2409813.1"/>
    </source>
</evidence>
<evidence type="ECO:0000256" key="1">
    <source>
        <dbReference type="SAM" id="MobiDB-lite"/>
    </source>
</evidence>
<keyword evidence="2" id="KW-0472">Membrane</keyword>
<evidence type="ECO:0000256" key="2">
    <source>
        <dbReference type="SAM" id="Phobius"/>
    </source>
</evidence>
<feature type="transmembrane region" description="Helical" evidence="2">
    <location>
        <begin position="52"/>
        <end position="72"/>
    </location>
</feature>
<sequence>MIEAIGSEEQRDAQLKLAEEIRQADIQRQSMKEVIDICKDNQKASGQEFDKLLVYIAGGGLALTVGFVKDIVSITNAKYLWLLFLTWVSFTLTLLFNLISHKLAATASDESLSLWSYRKHCFDFNKEIDNDYDKKLDTKANWANDWVSRLNDLSIASTIIGISFFIVFTFINLNNGRPTEPRKPEPSPIAKINGAEYYQRIKASVDSNGSSSIRTNISTSVNDSSHSIK</sequence>
<comment type="caution">
    <text evidence="3">The sequence shown here is derived from an EMBL/GenBank/DDBJ whole genome shotgun (WGS) entry which is preliminary data.</text>
</comment>
<keyword evidence="2" id="KW-0812">Transmembrane</keyword>